<dbReference type="GO" id="GO:0030145">
    <property type="term" value="F:manganese ion binding"/>
    <property type="evidence" value="ECO:0007669"/>
    <property type="project" value="InterPro"/>
</dbReference>
<evidence type="ECO:0000256" key="11">
    <source>
        <dbReference type="ARBA" id="ARBA00044141"/>
    </source>
</evidence>
<name>U6MEK0_9EIME</name>
<dbReference type="PANTHER" id="PTHR48480:SF2">
    <property type="entry name" value="PEPTIDASE D"/>
    <property type="match status" value="1"/>
</dbReference>
<evidence type="ECO:0000256" key="6">
    <source>
        <dbReference type="ARBA" id="ARBA00022997"/>
    </source>
</evidence>
<sequence length="536" mass="59324">MASESPLRDLHDRLNELLEKNHNKSKPWLGWPTTWEGLRLSHDQTILREYLTSPDIHRGKLEEVRRQFLRVVTERGLAKPGAAVFLEGGTTDEWMLYSSDCNKAAFRQEAFFQHLVGVNEPDIYAAFVLSSHELLLFIPKIPADALRFMGPPKDANFYRSRYAVTDAIAVEAISDVEAELQVRSAVDSPDACVRTVHVLKGVNSDSGRPVAPPKALNSFSSFTVDCSALYDILVECRLCKTPLEAEYLAAACLCSSQAHCFVARNIRPGMVEGQAEAIFKAYVGFVGGARHVAYDCICCAGENASILHYGHAGRPNDGSIKDNDLLLFDMGGDYNGYATDITLTYPSNGIFTETQKAIYEAVLDAQNSVIERMRPGVEWTELHRLAELVILKHLKSLRILVGSLEDCVAANLGSIFMPHGLGHFMGMDTHDVGGFTPSSPPSDLPGLRYLRTTRTLEEGMCITVEPGCYFVDHLLKQAAKNASQAHLLDFEVIEKYKSVGGVRLEDDVLITRNGVRNLTVVPRSVSEVEELLHLRV</sequence>
<dbReference type="Proteomes" id="UP000030754">
    <property type="component" value="Unassembled WGS sequence"/>
</dbReference>
<dbReference type="InterPro" id="IPR036005">
    <property type="entry name" value="Creatinase/aminopeptidase-like"/>
</dbReference>
<dbReference type="Gene3D" id="3.40.350.10">
    <property type="entry name" value="Creatinase/prolidase N-terminal domain"/>
    <property type="match status" value="1"/>
</dbReference>
<accession>U6MEK0</accession>
<reference evidence="18" key="2">
    <citation type="submission" date="2013-10" db="EMBL/GenBank/DDBJ databases">
        <authorList>
            <person name="Aslett M."/>
        </authorList>
    </citation>
    <scope>NUCLEOTIDE SEQUENCE [LARGE SCALE GENOMIC DNA]</scope>
    <source>
        <strain evidence="18">Houghton</strain>
    </source>
</reference>
<keyword evidence="3" id="KW-0645">Protease</keyword>
<comment type="catalytic activity">
    <reaction evidence="15">
        <text>Xaa-L-Pro dipeptide + H2O = an L-alpha-amino acid + L-proline</text>
        <dbReference type="Rhea" id="RHEA:76407"/>
        <dbReference type="ChEBI" id="CHEBI:15377"/>
        <dbReference type="ChEBI" id="CHEBI:59869"/>
        <dbReference type="ChEBI" id="CHEBI:60039"/>
        <dbReference type="ChEBI" id="CHEBI:195196"/>
        <dbReference type="EC" id="3.4.13.9"/>
    </reaction>
</comment>
<dbReference type="GO" id="GO:0070006">
    <property type="term" value="F:metalloaminopeptidase activity"/>
    <property type="evidence" value="ECO:0007669"/>
    <property type="project" value="InterPro"/>
</dbReference>
<keyword evidence="19" id="KW-1185">Reference proteome</keyword>
<dbReference type="GO" id="GO:0006508">
    <property type="term" value="P:proteolysis"/>
    <property type="evidence" value="ECO:0007669"/>
    <property type="project" value="UniProtKB-KW"/>
</dbReference>
<dbReference type="SUPFAM" id="SSF53092">
    <property type="entry name" value="Creatinase/prolidase N-terminal domain"/>
    <property type="match status" value="1"/>
</dbReference>
<keyword evidence="7" id="KW-0482">Metalloprotease</keyword>
<dbReference type="CDD" id="cd01087">
    <property type="entry name" value="Prolidase"/>
    <property type="match status" value="1"/>
</dbReference>
<organism evidence="18 19">
    <name type="scientific">Eimeria necatrix</name>
    <dbReference type="NCBI Taxonomy" id="51315"/>
    <lineage>
        <taxon>Eukaryota</taxon>
        <taxon>Sar</taxon>
        <taxon>Alveolata</taxon>
        <taxon>Apicomplexa</taxon>
        <taxon>Conoidasida</taxon>
        <taxon>Coccidia</taxon>
        <taxon>Eucoccidiorida</taxon>
        <taxon>Eimeriorina</taxon>
        <taxon>Eimeriidae</taxon>
        <taxon>Eimeria</taxon>
    </lineage>
</organism>
<gene>
    <name evidence="18" type="ORF">ENH_00022700</name>
</gene>
<evidence type="ECO:0000256" key="15">
    <source>
        <dbReference type="ARBA" id="ARBA00048994"/>
    </source>
</evidence>
<comment type="cofactor">
    <cofactor evidence="1">
        <name>Mn(2+)</name>
        <dbReference type="ChEBI" id="CHEBI:29035"/>
    </cofactor>
</comment>
<evidence type="ECO:0000256" key="14">
    <source>
        <dbReference type="ARBA" id="ARBA00044351"/>
    </source>
</evidence>
<evidence type="ECO:0000256" key="12">
    <source>
        <dbReference type="ARBA" id="ARBA00044252"/>
    </source>
</evidence>
<evidence type="ECO:0000256" key="8">
    <source>
        <dbReference type="ARBA" id="ARBA00023211"/>
    </source>
</evidence>
<evidence type="ECO:0000313" key="19">
    <source>
        <dbReference type="Proteomes" id="UP000030754"/>
    </source>
</evidence>
<evidence type="ECO:0000313" key="18">
    <source>
        <dbReference type="EMBL" id="CDJ62652.1"/>
    </source>
</evidence>
<evidence type="ECO:0000259" key="17">
    <source>
        <dbReference type="Pfam" id="PF05195"/>
    </source>
</evidence>
<evidence type="ECO:0000256" key="3">
    <source>
        <dbReference type="ARBA" id="ARBA00022670"/>
    </source>
</evidence>
<dbReference type="Pfam" id="PF00557">
    <property type="entry name" value="Peptidase_M24"/>
    <property type="match status" value="1"/>
</dbReference>
<evidence type="ECO:0000256" key="5">
    <source>
        <dbReference type="ARBA" id="ARBA00022801"/>
    </source>
</evidence>
<dbReference type="GeneID" id="25472440"/>
<evidence type="ECO:0000256" key="7">
    <source>
        <dbReference type="ARBA" id="ARBA00023049"/>
    </source>
</evidence>
<dbReference type="PANTHER" id="PTHR48480">
    <property type="match status" value="1"/>
</dbReference>
<keyword evidence="4" id="KW-0479">Metal-binding</keyword>
<evidence type="ECO:0000256" key="9">
    <source>
        <dbReference type="ARBA" id="ARBA00043990"/>
    </source>
</evidence>
<keyword evidence="8" id="KW-0464">Manganese</keyword>
<reference evidence="18" key="1">
    <citation type="submission" date="2013-10" db="EMBL/GenBank/DDBJ databases">
        <title>Genomic analysis of the causative agents of coccidiosis in chickens.</title>
        <authorList>
            <person name="Reid A.J."/>
            <person name="Blake D."/>
            <person name="Billington K."/>
            <person name="Browne H."/>
            <person name="Dunn M."/>
            <person name="Hung S."/>
            <person name="Kawahara F."/>
            <person name="Miranda-Saavedra D."/>
            <person name="Mourier T."/>
            <person name="Nagra H."/>
            <person name="Otto T.D."/>
            <person name="Rawlings N."/>
            <person name="Sanchez A."/>
            <person name="Sanders M."/>
            <person name="Subramaniam C."/>
            <person name="Tay Y."/>
            <person name="Dear P."/>
            <person name="Doerig C."/>
            <person name="Gruber A."/>
            <person name="Parkinson J."/>
            <person name="Shirley M."/>
            <person name="Wan K.L."/>
            <person name="Berriman M."/>
            <person name="Tomley F."/>
            <person name="Pain A."/>
        </authorList>
    </citation>
    <scope>NUCLEOTIDE SEQUENCE [LARGE SCALE GENOMIC DNA]</scope>
    <source>
        <strain evidence="18">Houghton</strain>
    </source>
</reference>
<dbReference type="EMBL" id="HG722525">
    <property type="protein sequence ID" value="CDJ62652.1"/>
    <property type="molecule type" value="Genomic_DNA"/>
</dbReference>
<dbReference type="Gene3D" id="3.90.230.10">
    <property type="entry name" value="Creatinase/methionine aminopeptidase superfamily"/>
    <property type="match status" value="1"/>
</dbReference>
<protein>
    <recommendedName>
        <fullName evidence="11">Xaa-Pro dipeptidase</fullName>
        <ecNumber evidence="10">3.4.13.9</ecNumber>
    </recommendedName>
    <alternativeName>
        <fullName evidence="14">Imidodipeptidase</fullName>
    </alternativeName>
    <alternativeName>
        <fullName evidence="12">Peptidase D</fullName>
    </alternativeName>
    <alternativeName>
        <fullName evidence="13">Proline dipeptidase</fullName>
    </alternativeName>
</protein>
<proteinExistence type="inferred from homology"/>
<dbReference type="InterPro" id="IPR029149">
    <property type="entry name" value="Creatin/AminoP/Spt16_N"/>
</dbReference>
<keyword evidence="5" id="KW-0378">Hydrolase</keyword>
<evidence type="ECO:0000256" key="1">
    <source>
        <dbReference type="ARBA" id="ARBA00001936"/>
    </source>
</evidence>
<dbReference type="RefSeq" id="XP_013440014.1">
    <property type="nucleotide sequence ID" value="XM_013584560.1"/>
</dbReference>
<dbReference type="OrthoDB" id="10261878at2759"/>
<evidence type="ECO:0000259" key="16">
    <source>
        <dbReference type="Pfam" id="PF00557"/>
    </source>
</evidence>
<evidence type="ECO:0000256" key="2">
    <source>
        <dbReference type="ARBA" id="ARBA00011738"/>
    </source>
</evidence>
<dbReference type="AlphaFoldDB" id="U6MEK0"/>
<comment type="subunit">
    <text evidence="2">Homodimer.</text>
</comment>
<comment type="similarity">
    <text evidence="9">Belongs to the peptidase M24B family. Eukaryotic-type prolidase subfamily.</text>
</comment>
<dbReference type="EC" id="3.4.13.9" evidence="10"/>
<dbReference type="GO" id="GO:0102009">
    <property type="term" value="F:proline dipeptidase activity"/>
    <property type="evidence" value="ECO:0007669"/>
    <property type="project" value="UniProtKB-EC"/>
</dbReference>
<feature type="domain" description="Peptidase M24" evidence="16">
    <location>
        <begin position="247"/>
        <end position="511"/>
    </location>
</feature>
<feature type="domain" description="Aminopeptidase P N-terminal" evidence="17">
    <location>
        <begin position="81"/>
        <end position="179"/>
    </location>
</feature>
<evidence type="ECO:0000256" key="13">
    <source>
        <dbReference type="ARBA" id="ARBA00044284"/>
    </source>
</evidence>
<evidence type="ECO:0000256" key="10">
    <source>
        <dbReference type="ARBA" id="ARBA00044051"/>
    </source>
</evidence>
<dbReference type="InterPro" id="IPR007865">
    <property type="entry name" value="Aminopep_P_N"/>
</dbReference>
<keyword evidence="6" id="KW-0224">Dipeptidase</keyword>
<dbReference type="SUPFAM" id="SSF55920">
    <property type="entry name" value="Creatinase/aminopeptidase"/>
    <property type="match status" value="1"/>
</dbReference>
<evidence type="ECO:0000256" key="4">
    <source>
        <dbReference type="ARBA" id="ARBA00022723"/>
    </source>
</evidence>
<dbReference type="VEuPathDB" id="ToxoDB:ENH_00022700"/>
<dbReference type="InterPro" id="IPR052433">
    <property type="entry name" value="X-Pro_dipept-like"/>
</dbReference>
<dbReference type="InterPro" id="IPR000994">
    <property type="entry name" value="Pept_M24"/>
</dbReference>
<dbReference type="Pfam" id="PF05195">
    <property type="entry name" value="AMP_N"/>
    <property type="match status" value="1"/>
</dbReference>